<gene>
    <name evidence="1" type="ORF">NYM_LOCUS885</name>
</gene>
<sequence length="43" mass="4671">MIIRPLCRTNHHLPLPVASPFADVRCRGRGKRAGKGVGPSSNF</sequence>
<accession>A0A5K0VJP6</accession>
<reference evidence="1" key="1">
    <citation type="submission" date="2019-09" db="EMBL/GenBank/DDBJ databases">
        <authorList>
            <person name="Zhang L."/>
        </authorList>
    </citation>
    <scope>NUCLEOTIDE SEQUENCE</scope>
</reference>
<organism evidence="1">
    <name type="scientific">Nymphaea colorata</name>
    <name type="common">pocket water lily</name>
    <dbReference type="NCBI Taxonomy" id="210225"/>
    <lineage>
        <taxon>Eukaryota</taxon>
        <taxon>Viridiplantae</taxon>
        <taxon>Streptophyta</taxon>
        <taxon>Embryophyta</taxon>
        <taxon>Tracheophyta</taxon>
        <taxon>Spermatophyta</taxon>
        <taxon>Magnoliopsida</taxon>
        <taxon>Nymphaeales</taxon>
        <taxon>Nymphaeaceae</taxon>
        <taxon>Nymphaea</taxon>
    </lineage>
</organism>
<dbReference type="EMBL" id="LR721774">
    <property type="protein sequence ID" value="VVV41089.1"/>
    <property type="molecule type" value="Genomic_DNA"/>
</dbReference>
<dbReference type="AlphaFoldDB" id="A0A5K0VJP6"/>
<protein>
    <submittedName>
        <fullName evidence="1">Uncharacterized protein</fullName>
    </submittedName>
</protein>
<evidence type="ECO:0000313" key="1">
    <source>
        <dbReference type="EMBL" id="VVV41089.1"/>
    </source>
</evidence>
<name>A0A5K0VJP6_9MAGN</name>
<proteinExistence type="predicted"/>